<evidence type="ECO:0000313" key="10">
    <source>
        <dbReference type="Proteomes" id="UP001153555"/>
    </source>
</evidence>
<evidence type="ECO:0000256" key="6">
    <source>
        <dbReference type="ARBA" id="ARBA00023002"/>
    </source>
</evidence>
<gene>
    <name evidence="9" type="ORF">SHERM_04483</name>
</gene>
<dbReference type="GO" id="GO:0004497">
    <property type="term" value="F:monooxygenase activity"/>
    <property type="evidence" value="ECO:0007669"/>
    <property type="project" value="UniProtKB-KW"/>
</dbReference>
<accession>A0A9N7NKW4</accession>
<dbReference type="GO" id="GO:0020037">
    <property type="term" value="F:heme binding"/>
    <property type="evidence" value="ECO:0007669"/>
    <property type="project" value="InterPro"/>
</dbReference>
<dbReference type="PANTHER" id="PTHR47944">
    <property type="entry name" value="CYTOCHROME P450 98A9"/>
    <property type="match status" value="1"/>
</dbReference>
<dbReference type="PRINTS" id="PR00463">
    <property type="entry name" value="EP450I"/>
</dbReference>
<evidence type="ECO:0000256" key="7">
    <source>
        <dbReference type="ARBA" id="ARBA00023004"/>
    </source>
</evidence>
<dbReference type="GO" id="GO:0016020">
    <property type="term" value="C:membrane"/>
    <property type="evidence" value="ECO:0007669"/>
    <property type="project" value="UniProtKB-SubCell"/>
</dbReference>
<keyword evidence="4" id="KW-0349">Heme</keyword>
<evidence type="ECO:0000256" key="4">
    <source>
        <dbReference type="ARBA" id="ARBA00022617"/>
    </source>
</evidence>
<evidence type="ECO:0000256" key="5">
    <source>
        <dbReference type="ARBA" id="ARBA00022723"/>
    </source>
</evidence>
<sequence length="301" mass="34560">MDTWWPLQAFLCLATVAFIITKILPNPCRGPKSKLPPGPKPWPVIGNLHLISHIPHHSLHSLSRKYGEIMLLKFGTFPVIVASSPEMAKQFLKTHDAVFASRPPLSTDKYLSFNYSDMSFAPYGPSWRQARKIYMSEIFNAKSLESTEKIRGEESSNLISRLFSLSGKPVVLRDHLMRYTLLTVCRMVISDFNEPSNEKGVEELDELQSLLDEWFFLSGVFNIGDWVPWLDFLDLQGYVKRMKVVNRKLNRFLSYVIDSRKAKKRSDERPVKDVVDVLLQLSEDPNLDVKMTSDRVKALVQ</sequence>
<dbReference type="Proteomes" id="UP001153555">
    <property type="component" value="Unassembled WGS sequence"/>
</dbReference>
<comment type="cofactor">
    <cofactor evidence="1">
        <name>heme</name>
        <dbReference type="ChEBI" id="CHEBI:30413"/>
    </cofactor>
</comment>
<dbReference type="InterPro" id="IPR002401">
    <property type="entry name" value="Cyt_P450_E_grp-I"/>
</dbReference>
<comment type="caution">
    <text evidence="9">The sequence shown here is derived from an EMBL/GenBank/DDBJ whole genome shotgun (WGS) entry which is preliminary data.</text>
</comment>
<feature type="non-terminal residue" evidence="9">
    <location>
        <position position="301"/>
    </location>
</feature>
<comment type="similarity">
    <text evidence="3">Belongs to the cytochrome P450 family.</text>
</comment>
<name>A0A9N7NKW4_STRHE</name>
<dbReference type="EMBL" id="CACSLK010030308">
    <property type="protein sequence ID" value="CAA0837663.1"/>
    <property type="molecule type" value="Genomic_DNA"/>
</dbReference>
<keyword evidence="5" id="KW-0479">Metal-binding</keyword>
<dbReference type="AlphaFoldDB" id="A0A9N7NKW4"/>
<evidence type="ECO:0000256" key="2">
    <source>
        <dbReference type="ARBA" id="ARBA00004167"/>
    </source>
</evidence>
<dbReference type="Gene3D" id="1.10.630.10">
    <property type="entry name" value="Cytochrome P450"/>
    <property type="match status" value="1"/>
</dbReference>
<keyword evidence="7" id="KW-0408">Iron</keyword>
<keyword evidence="10" id="KW-1185">Reference proteome</keyword>
<comment type="subcellular location">
    <subcellularLocation>
        <location evidence="2">Membrane</location>
        <topology evidence="2">Single-pass membrane protein</topology>
    </subcellularLocation>
</comment>
<evidence type="ECO:0000256" key="3">
    <source>
        <dbReference type="ARBA" id="ARBA00010617"/>
    </source>
</evidence>
<reference evidence="9" key="1">
    <citation type="submission" date="2019-12" db="EMBL/GenBank/DDBJ databases">
        <authorList>
            <person name="Scholes J."/>
        </authorList>
    </citation>
    <scope>NUCLEOTIDE SEQUENCE</scope>
</reference>
<keyword evidence="8" id="KW-0503">Monooxygenase</keyword>
<dbReference type="SUPFAM" id="SSF48264">
    <property type="entry name" value="Cytochrome P450"/>
    <property type="match status" value="1"/>
</dbReference>
<organism evidence="9 10">
    <name type="scientific">Striga hermonthica</name>
    <name type="common">Purple witchweed</name>
    <name type="synonym">Buchnera hermonthica</name>
    <dbReference type="NCBI Taxonomy" id="68872"/>
    <lineage>
        <taxon>Eukaryota</taxon>
        <taxon>Viridiplantae</taxon>
        <taxon>Streptophyta</taxon>
        <taxon>Embryophyta</taxon>
        <taxon>Tracheophyta</taxon>
        <taxon>Spermatophyta</taxon>
        <taxon>Magnoliopsida</taxon>
        <taxon>eudicotyledons</taxon>
        <taxon>Gunneridae</taxon>
        <taxon>Pentapetalae</taxon>
        <taxon>asterids</taxon>
        <taxon>lamiids</taxon>
        <taxon>Lamiales</taxon>
        <taxon>Orobanchaceae</taxon>
        <taxon>Buchnereae</taxon>
        <taxon>Striga</taxon>
    </lineage>
</organism>
<dbReference type="OrthoDB" id="2789670at2759"/>
<dbReference type="GO" id="GO:0005506">
    <property type="term" value="F:iron ion binding"/>
    <property type="evidence" value="ECO:0007669"/>
    <property type="project" value="InterPro"/>
</dbReference>
<proteinExistence type="inferred from homology"/>
<evidence type="ECO:0000313" key="9">
    <source>
        <dbReference type="EMBL" id="CAA0837663.1"/>
    </source>
</evidence>
<keyword evidence="6" id="KW-0560">Oxidoreductase</keyword>
<dbReference type="PANTHER" id="PTHR47944:SF5">
    <property type="entry name" value="CYTOCHROME P450 71A1-LIKE"/>
    <property type="match status" value="1"/>
</dbReference>
<evidence type="ECO:0000256" key="8">
    <source>
        <dbReference type="ARBA" id="ARBA00023033"/>
    </source>
</evidence>
<dbReference type="InterPro" id="IPR036396">
    <property type="entry name" value="Cyt_P450_sf"/>
</dbReference>
<dbReference type="Pfam" id="PF00067">
    <property type="entry name" value="p450"/>
    <property type="match status" value="1"/>
</dbReference>
<evidence type="ECO:0000256" key="1">
    <source>
        <dbReference type="ARBA" id="ARBA00001971"/>
    </source>
</evidence>
<dbReference type="InterPro" id="IPR001128">
    <property type="entry name" value="Cyt_P450"/>
</dbReference>
<protein>
    <submittedName>
        <fullName evidence="9">Flavonoid 3-monooxygenase</fullName>
    </submittedName>
</protein>
<dbReference type="GO" id="GO:0016705">
    <property type="term" value="F:oxidoreductase activity, acting on paired donors, with incorporation or reduction of molecular oxygen"/>
    <property type="evidence" value="ECO:0007669"/>
    <property type="project" value="InterPro"/>
</dbReference>